<evidence type="ECO:0000256" key="2">
    <source>
        <dbReference type="ARBA" id="ARBA00022679"/>
    </source>
</evidence>
<feature type="region of interest" description="Disordered" evidence="6">
    <location>
        <begin position="495"/>
        <end position="581"/>
    </location>
</feature>
<feature type="domain" description="Protein kinase" evidence="7">
    <location>
        <begin position="142"/>
        <end position="463"/>
    </location>
</feature>
<dbReference type="GO" id="GO:0005524">
    <property type="term" value="F:ATP binding"/>
    <property type="evidence" value="ECO:0007669"/>
    <property type="project" value="UniProtKB-KW"/>
</dbReference>
<evidence type="ECO:0000259" key="7">
    <source>
        <dbReference type="PROSITE" id="PS50011"/>
    </source>
</evidence>
<evidence type="ECO:0000256" key="6">
    <source>
        <dbReference type="SAM" id="MobiDB-lite"/>
    </source>
</evidence>
<protein>
    <recommendedName>
        <fullName evidence="1">non-specific serine/threonine protein kinase</fullName>
        <ecNumber evidence="1">2.7.11.1</ecNumber>
    </recommendedName>
</protein>
<dbReference type="InterPro" id="IPR050660">
    <property type="entry name" value="NEK_Ser/Thr_kinase"/>
</dbReference>
<dbReference type="EMBL" id="ML986622">
    <property type="protein sequence ID" value="KAF2263815.1"/>
    <property type="molecule type" value="Genomic_DNA"/>
</dbReference>
<sequence length="864" mass="97957">MAAQLPAGHTLQTYLTACSVDGAYGLFVPLSCLISYFTADVIEKLLLDSYQNPTDAGTIREGYLIVFTILVLLNKVAYIKHFIRHEYLSDSRLPFRSSVDWSWECVDFFKAFVQKQWQFCAPEFEAMRLNDCCLEDERPLPIISKEQLCRGTESATFKITVHNEYNRLGIKSGAFVMKVSSSSNARSHENEVEAYRLLLAQPDVIPNVVQYHGSFLYQGSFHIMLEYCEGGTLEHFFRTSRPPESGQEILAFWEGFTQIVRPLNRLHELRTHPRQSKLFQGIHQDIKPRNILVSRSGGQSEFDITFKLADFGKTRFKEKLADNQATEDIDGCGSQTYSAPECCREDGYLQRSIITIDSKIDIWSLGAVFSEAAIWSVRGMEGLEDYRHGRREATEKNEGLVNAGYEACFHNGETVLDIVAEMHADAYKRCRRDDHLLKDMASLVEYMLWERPTALAVYKHCCRTIKTARSLLSEIQIELSPRDSPTESLVPLIFQNQPDFKPPPELPKGLPPISVPESDLKATESDNGRSQHTTKAPSSGEENESLYSHNQQVRPEENDCETDAESFKPPFAPSGHSSQDVQARIDDEATINPTSYKNCRPHATIKETIEWILKGGCLNQKNAKVSPSIPVLMGSEYARRLHGRRQIFLVDDSDSMRQHWSKVGDVLNAISYLGKGTSRGHMELHFTNSKEWKRSRNQQKLLRLVQDTIPSGKCQIEYRVSRIFESWWAEYKKPRSRFLLRRKKKDGVNIYILTDGVWQPGDTPLHGLAGTIRSIVDRLIQDGVNTNHVGIEFIQFGDDLIGSERLKVLDTGLQKFGISEAIVDTEPSTGNIWKMLLGSFDPYWGGDDPYVSPPNVSLKLNGQA</sequence>
<feature type="compositionally biased region" description="Pro residues" evidence="6">
    <location>
        <begin position="500"/>
        <end position="514"/>
    </location>
</feature>
<dbReference type="PANTHER" id="PTHR43671:SF13">
    <property type="entry name" value="SERINE_THREONINE-PROTEIN KINASE NEK2"/>
    <property type="match status" value="1"/>
</dbReference>
<dbReference type="OrthoDB" id="5986190at2759"/>
<proteinExistence type="predicted"/>
<dbReference type="PANTHER" id="PTHR43671">
    <property type="entry name" value="SERINE/THREONINE-PROTEIN KINASE NEK"/>
    <property type="match status" value="1"/>
</dbReference>
<dbReference type="AlphaFoldDB" id="A0A9P4KC89"/>
<reference evidence="9" key="1">
    <citation type="journal article" date="2020" name="Stud. Mycol.">
        <title>101 Dothideomycetes genomes: A test case for predicting lifestyles and emergence of pathogens.</title>
        <authorList>
            <person name="Haridas S."/>
            <person name="Albert R."/>
            <person name="Binder M."/>
            <person name="Bloem J."/>
            <person name="LaButti K."/>
            <person name="Salamov A."/>
            <person name="Andreopoulos B."/>
            <person name="Baker S."/>
            <person name="Barry K."/>
            <person name="Bills G."/>
            <person name="Bluhm B."/>
            <person name="Cannon C."/>
            <person name="Castanera R."/>
            <person name="Culley D."/>
            <person name="Daum C."/>
            <person name="Ezra D."/>
            <person name="Gonzalez J."/>
            <person name="Henrissat B."/>
            <person name="Kuo A."/>
            <person name="Liang C."/>
            <person name="Lipzen A."/>
            <person name="Lutzoni F."/>
            <person name="Magnuson J."/>
            <person name="Mondo S."/>
            <person name="Nolan M."/>
            <person name="Ohm R."/>
            <person name="Pangilinan J."/>
            <person name="Park H.-J."/>
            <person name="Ramirez L."/>
            <person name="Alfaro M."/>
            <person name="Sun H."/>
            <person name="Tritt A."/>
            <person name="Yoshinaga Y."/>
            <person name="Zwiers L.-H."/>
            <person name="Turgeon B."/>
            <person name="Goodwin S."/>
            <person name="Spatafora J."/>
            <person name="Crous P."/>
            <person name="Grigoriev I."/>
        </authorList>
    </citation>
    <scope>NUCLEOTIDE SEQUENCE [LARGE SCALE GENOMIC DNA]</scope>
    <source>
        <strain evidence="9">CBS 304.66</strain>
    </source>
</reference>
<dbReference type="PROSITE" id="PS50011">
    <property type="entry name" value="PROTEIN_KINASE_DOM"/>
    <property type="match status" value="1"/>
</dbReference>
<keyword evidence="9" id="KW-1185">Reference proteome</keyword>
<dbReference type="InterPro" id="IPR011009">
    <property type="entry name" value="Kinase-like_dom_sf"/>
</dbReference>
<organism evidence="8 9">
    <name type="scientific">Lojkania enalia</name>
    <dbReference type="NCBI Taxonomy" id="147567"/>
    <lineage>
        <taxon>Eukaryota</taxon>
        <taxon>Fungi</taxon>
        <taxon>Dikarya</taxon>
        <taxon>Ascomycota</taxon>
        <taxon>Pezizomycotina</taxon>
        <taxon>Dothideomycetes</taxon>
        <taxon>Pleosporomycetidae</taxon>
        <taxon>Pleosporales</taxon>
        <taxon>Pleosporales incertae sedis</taxon>
        <taxon>Lojkania</taxon>
    </lineage>
</organism>
<dbReference type="SMART" id="SM00220">
    <property type="entry name" value="S_TKc"/>
    <property type="match status" value="1"/>
</dbReference>
<dbReference type="Proteomes" id="UP000800093">
    <property type="component" value="Unassembled WGS sequence"/>
</dbReference>
<gene>
    <name evidence="8" type="ORF">CC78DRAFT_581208</name>
</gene>
<dbReference type="Pfam" id="PF00069">
    <property type="entry name" value="Pkinase"/>
    <property type="match status" value="1"/>
</dbReference>
<evidence type="ECO:0000256" key="3">
    <source>
        <dbReference type="ARBA" id="ARBA00022741"/>
    </source>
</evidence>
<comment type="caution">
    <text evidence="8">The sequence shown here is derived from an EMBL/GenBank/DDBJ whole genome shotgun (WGS) entry which is preliminary data.</text>
</comment>
<evidence type="ECO:0000256" key="1">
    <source>
        <dbReference type="ARBA" id="ARBA00012513"/>
    </source>
</evidence>
<evidence type="ECO:0000313" key="8">
    <source>
        <dbReference type="EMBL" id="KAF2263815.1"/>
    </source>
</evidence>
<dbReference type="CDD" id="cd00180">
    <property type="entry name" value="PKc"/>
    <property type="match status" value="1"/>
</dbReference>
<name>A0A9P4KC89_9PLEO</name>
<dbReference type="SUPFAM" id="SSF56112">
    <property type="entry name" value="Protein kinase-like (PK-like)"/>
    <property type="match status" value="1"/>
</dbReference>
<keyword evidence="4" id="KW-0418">Kinase</keyword>
<evidence type="ECO:0000256" key="5">
    <source>
        <dbReference type="ARBA" id="ARBA00022840"/>
    </source>
</evidence>
<feature type="compositionally biased region" description="Basic and acidic residues" evidence="6">
    <location>
        <begin position="518"/>
        <end position="529"/>
    </location>
</feature>
<dbReference type="EC" id="2.7.11.1" evidence="1"/>
<dbReference type="Gene3D" id="1.10.510.10">
    <property type="entry name" value="Transferase(Phosphotransferase) domain 1"/>
    <property type="match status" value="1"/>
</dbReference>
<evidence type="ECO:0000313" key="9">
    <source>
        <dbReference type="Proteomes" id="UP000800093"/>
    </source>
</evidence>
<keyword evidence="3" id="KW-0547">Nucleotide-binding</keyword>
<dbReference type="InterPro" id="IPR000719">
    <property type="entry name" value="Prot_kinase_dom"/>
</dbReference>
<keyword evidence="5" id="KW-0067">ATP-binding</keyword>
<keyword evidence="2" id="KW-0808">Transferase</keyword>
<dbReference type="GO" id="GO:0004674">
    <property type="term" value="F:protein serine/threonine kinase activity"/>
    <property type="evidence" value="ECO:0007669"/>
    <property type="project" value="UniProtKB-EC"/>
</dbReference>
<evidence type="ECO:0000256" key="4">
    <source>
        <dbReference type="ARBA" id="ARBA00022777"/>
    </source>
</evidence>
<accession>A0A9P4KC89</accession>